<dbReference type="AlphaFoldDB" id="B4W2P9"/>
<accession>B4W2P9</accession>
<evidence type="ECO:0000313" key="1">
    <source>
        <dbReference type="EMBL" id="EDX71623.1"/>
    </source>
</evidence>
<proteinExistence type="predicted"/>
<dbReference type="HOGENOM" id="CLU_2859971_0_0_3"/>
<dbReference type="Proteomes" id="UP000003835">
    <property type="component" value="Unassembled WGS sequence"/>
</dbReference>
<name>B4W2P9_9CYAN</name>
<dbReference type="EMBL" id="DS989871">
    <property type="protein sequence ID" value="EDX71623.1"/>
    <property type="molecule type" value="Genomic_DNA"/>
</dbReference>
<reference evidence="1 2" key="1">
    <citation type="submission" date="2008-07" db="EMBL/GenBank/DDBJ databases">
        <authorList>
            <person name="Tandeau de Marsac N."/>
            <person name="Ferriera S."/>
            <person name="Johnson J."/>
            <person name="Kravitz S."/>
            <person name="Beeson K."/>
            <person name="Sutton G."/>
            <person name="Rogers Y.-H."/>
            <person name="Friedman R."/>
            <person name="Frazier M."/>
            <person name="Venter J.C."/>
        </authorList>
    </citation>
    <scope>NUCLEOTIDE SEQUENCE [LARGE SCALE GENOMIC DNA]</scope>
    <source>
        <strain evidence="1 2">PCC 7420</strain>
    </source>
</reference>
<sequence length="64" mass="7180">MSRIAKSWEHPVLDKALPKVTQLQGFQPHLKSQRAKLGCSRNPCSALSEAMPKALHLARYPFPI</sequence>
<evidence type="ECO:0000313" key="2">
    <source>
        <dbReference type="Proteomes" id="UP000003835"/>
    </source>
</evidence>
<dbReference type="STRING" id="118168.MC7420_5248"/>
<organism evidence="1 2">
    <name type="scientific">Coleofasciculus chthonoplastes PCC 7420</name>
    <dbReference type="NCBI Taxonomy" id="118168"/>
    <lineage>
        <taxon>Bacteria</taxon>
        <taxon>Bacillati</taxon>
        <taxon>Cyanobacteriota</taxon>
        <taxon>Cyanophyceae</taxon>
        <taxon>Coleofasciculales</taxon>
        <taxon>Coleofasciculaceae</taxon>
        <taxon>Coleofasciculus</taxon>
    </lineage>
</organism>
<gene>
    <name evidence="1" type="ORF">MC7420_5248</name>
</gene>
<protein>
    <submittedName>
        <fullName evidence="1">Uncharacterized protein</fullName>
    </submittedName>
</protein>
<keyword evidence="2" id="KW-1185">Reference proteome</keyword>